<keyword evidence="3" id="KW-0436">Ligase</keyword>
<dbReference type="EMBL" id="CP138900">
    <property type="protein sequence ID" value="WPK27740.1"/>
    <property type="molecule type" value="Genomic_DNA"/>
</dbReference>
<feature type="compositionally biased region" description="Basic and acidic residues" evidence="11">
    <location>
        <begin position="721"/>
        <end position="731"/>
    </location>
</feature>
<dbReference type="GO" id="GO:0006423">
    <property type="term" value="P:cysteinyl-tRNA aminoacylation"/>
    <property type="evidence" value="ECO:0007669"/>
    <property type="project" value="InterPro"/>
</dbReference>
<dbReference type="PANTHER" id="PTHR10890">
    <property type="entry name" value="CYSTEINYL-TRNA SYNTHETASE"/>
    <property type="match status" value="1"/>
</dbReference>
<dbReference type="Gene3D" id="3.40.50.620">
    <property type="entry name" value="HUPs"/>
    <property type="match status" value="2"/>
</dbReference>
<feature type="region of interest" description="Disordered" evidence="11">
    <location>
        <begin position="701"/>
        <end position="731"/>
    </location>
</feature>
<dbReference type="NCBIfam" id="TIGR00435">
    <property type="entry name" value="cysS"/>
    <property type="match status" value="1"/>
</dbReference>
<dbReference type="CDD" id="cd00672">
    <property type="entry name" value="CysRS_core"/>
    <property type="match status" value="1"/>
</dbReference>
<dbReference type="GO" id="GO:0046872">
    <property type="term" value="F:metal ion binding"/>
    <property type="evidence" value="ECO:0007669"/>
    <property type="project" value="UniProtKB-KW"/>
</dbReference>
<keyword evidence="6" id="KW-0862">Zinc</keyword>
<dbReference type="GeneID" id="88176196"/>
<dbReference type="InterPro" id="IPR032678">
    <property type="entry name" value="tRNA-synt_1_cat_dom"/>
</dbReference>
<dbReference type="Gene3D" id="1.20.120.1910">
    <property type="entry name" value="Cysteine-tRNA ligase, C-terminal anti-codon recognition domain"/>
    <property type="match status" value="1"/>
</dbReference>
<evidence type="ECO:0000256" key="10">
    <source>
        <dbReference type="ARBA" id="ARBA00031499"/>
    </source>
</evidence>
<evidence type="ECO:0000313" key="14">
    <source>
        <dbReference type="Proteomes" id="UP001338582"/>
    </source>
</evidence>
<dbReference type="EC" id="6.1.1.16" evidence="2"/>
<keyword evidence="7" id="KW-0067">ATP-binding</keyword>
<comment type="cofactor">
    <cofactor evidence="1">
        <name>Zn(2+)</name>
        <dbReference type="ChEBI" id="CHEBI:29105"/>
    </cofactor>
</comment>
<dbReference type="InterPro" id="IPR014729">
    <property type="entry name" value="Rossmann-like_a/b/a_fold"/>
</dbReference>
<keyword evidence="5" id="KW-0547">Nucleotide-binding</keyword>
<evidence type="ECO:0000256" key="5">
    <source>
        <dbReference type="ARBA" id="ARBA00022741"/>
    </source>
</evidence>
<gene>
    <name evidence="13" type="ORF">PUMCH_005138</name>
</gene>
<evidence type="ECO:0000259" key="12">
    <source>
        <dbReference type="Pfam" id="PF01406"/>
    </source>
</evidence>
<sequence>MLCHGLSPRSLFFSHIYTPDLHFPLPMYKALLRQMSTKKPVTQPAWHMPSAQTPPVLRINNSLTRKKEPFVPISPSRVSWYCCGPTVYNHSHMGHARNYVCSDICRRILKDYFGYNVLFVQNVTDIDDKIIIAARQQYLFEEKLVKKHQELDAALVEEGKRFVSAYAQANLAGFEGELADLVPFMDSLDVPALSAAVPKLPMYVAALRKAHDVVSRAAQNGASLAEFMAAIEDVAVPSLDKEFGHTVTEPEIFKKLPAFWEDKFNKDMERLNVLPPSVTTRVSEYVPEIAAFVDQIISNGFAYATDDGSVYFDTVKFENHPDHDYAKLQPWNKGSLELIEEGEGSLSTQTLKKNAADFALWKASKPGEPSWDSKWGPGRPGWHIECSVMASDILGSTIDIHSGGVDLCFPHHDNELAQSEAYFENKQWINYFMHNGHLHIQGQKMSKSLKNFITIEEALETYSARQLRLVFAFGYWDKPIDFKDSLVKEVQSFESTLAKFFTTIRALNADYRHSVSEGKYVSLKLSDVEKALLVQLETAQADVHAAFCDNLSTPVVLRVIGDLVSKANTYIQGSATGQNELRIEVLLEITRWIVKILDILGFEARPDKLGWMDSDASDSAGSASKEDVAMPYVKALSQFRDEVRNLAIGKADASEFLRVSDTLRADLINLGISLDDRPNGGALVKFLNELEKEEFLKQQQAKEQQAKEKELKKQQQAAANAKKEEERLAKMKIKPEELFQDKALYSEWDEQGLPTKNAAGEEVTKSMRKKLMKQYQQQEKLYGEYLKSQSA</sequence>
<feature type="domain" description="tRNA synthetases class I catalytic" evidence="12">
    <location>
        <begin position="70"/>
        <end position="491"/>
    </location>
</feature>
<evidence type="ECO:0000256" key="6">
    <source>
        <dbReference type="ARBA" id="ARBA00022833"/>
    </source>
</evidence>
<evidence type="ECO:0000256" key="7">
    <source>
        <dbReference type="ARBA" id="ARBA00022840"/>
    </source>
</evidence>
<keyword evidence="14" id="KW-1185">Reference proteome</keyword>
<evidence type="ECO:0000256" key="4">
    <source>
        <dbReference type="ARBA" id="ARBA00022723"/>
    </source>
</evidence>
<dbReference type="SUPFAM" id="SSF52374">
    <property type="entry name" value="Nucleotidylyl transferase"/>
    <property type="match status" value="1"/>
</dbReference>
<keyword evidence="4" id="KW-0479">Metal-binding</keyword>
<dbReference type="KEGG" id="asau:88176196"/>
<evidence type="ECO:0000256" key="11">
    <source>
        <dbReference type="SAM" id="MobiDB-lite"/>
    </source>
</evidence>
<dbReference type="Proteomes" id="UP001338582">
    <property type="component" value="Chromosome 7"/>
</dbReference>
<dbReference type="GO" id="GO:0005737">
    <property type="term" value="C:cytoplasm"/>
    <property type="evidence" value="ECO:0007669"/>
    <property type="project" value="TreeGrafter"/>
</dbReference>
<dbReference type="InterPro" id="IPR009080">
    <property type="entry name" value="tRNAsynth_Ia_anticodon-bd"/>
</dbReference>
<organism evidence="13 14">
    <name type="scientific">Australozyma saopauloensis</name>
    <dbReference type="NCBI Taxonomy" id="291208"/>
    <lineage>
        <taxon>Eukaryota</taxon>
        <taxon>Fungi</taxon>
        <taxon>Dikarya</taxon>
        <taxon>Ascomycota</taxon>
        <taxon>Saccharomycotina</taxon>
        <taxon>Pichiomycetes</taxon>
        <taxon>Metschnikowiaceae</taxon>
        <taxon>Australozyma</taxon>
    </lineage>
</organism>
<evidence type="ECO:0000256" key="9">
    <source>
        <dbReference type="ARBA" id="ARBA00023146"/>
    </source>
</evidence>
<evidence type="ECO:0000256" key="2">
    <source>
        <dbReference type="ARBA" id="ARBA00012832"/>
    </source>
</evidence>
<dbReference type="InterPro" id="IPR015803">
    <property type="entry name" value="Cys-tRNA-ligase"/>
</dbReference>
<feature type="compositionally biased region" description="Basic and acidic residues" evidence="11">
    <location>
        <begin position="704"/>
        <end position="713"/>
    </location>
</feature>
<reference evidence="13 14" key="1">
    <citation type="submission" date="2023-10" db="EMBL/GenBank/DDBJ databases">
        <title>Draft Genome Sequence of Candida saopaulonensis from a very Premature Infant with Sepsis.</title>
        <authorList>
            <person name="Ning Y."/>
            <person name="Dai R."/>
            <person name="Xiao M."/>
            <person name="Xu Y."/>
            <person name="Yan Q."/>
            <person name="Zhang L."/>
        </authorList>
    </citation>
    <scope>NUCLEOTIDE SEQUENCE [LARGE SCALE GENOMIC DNA]</scope>
    <source>
        <strain evidence="13 14">19XY460</strain>
    </source>
</reference>
<keyword evidence="9" id="KW-0030">Aminoacyl-tRNA synthetase</keyword>
<proteinExistence type="inferred from homology"/>
<evidence type="ECO:0000256" key="1">
    <source>
        <dbReference type="ARBA" id="ARBA00001947"/>
    </source>
</evidence>
<dbReference type="Pfam" id="PF01406">
    <property type="entry name" value="tRNA-synt_1e"/>
    <property type="match status" value="1"/>
</dbReference>
<evidence type="ECO:0000256" key="3">
    <source>
        <dbReference type="ARBA" id="ARBA00022598"/>
    </source>
</evidence>
<dbReference type="SUPFAM" id="SSF47323">
    <property type="entry name" value="Anticodon-binding domain of a subclass of class I aminoacyl-tRNA synthetases"/>
    <property type="match status" value="1"/>
</dbReference>
<evidence type="ECO:0000256" key="8">
    <source>
        <dbReference type="ARBA" id="ARBA00022917"/>
    </source>
</evidence>
<keyword evidence="8" id="KW-0648">Protein biosynthesis</keyword>
<dbReference type="InterPro" id="IPR024909">
    <property type="entry name" value="Cys-tRNA/MSH_ligase"/>
</dbReference>
<accession>A0AAX4HGS9</accession>
<name>A0AAX4HGS9_9ASCO</name>
<protein>
    <recommendedName>
        <fullName evidence="2">cysteine--tRNA ligase</fullName>
        <ecNumber evidence="2">6.1.1.16</ecNumber>
    </recommendedName>
    <alternativeName>
        <fullName evidence="10">Cysteinyl-tRNA synthetase</fullName>
    </alternativeName>
</protein>
<dbReference type="AlphaFoldDB" id="A0AAX4HGS9"/>
<dbReference type="HAMAP" id="MF_00041">
    <property type="entry name" value="Cys_tRNA_synth"/>
    <property type="match status" value="1"/>
</dbReference>
<dbReference type="RefSeq" id="XP_062880116.1">
    <property type="nucleotide sequence ID" value="XM_063024046.1"/>
</dbReference>
<dbReference type="GO" id="GO:0005524">
    <property type="term" value="F:ATP binding"/>
    <property type="evidence" value="ECO:0007669"/>
    <property type="project" value="UniProtKB-KW"/>
</dbReference>
<evidence type="ECO:0000313" key="13">
    <source>
        <dbReference type="EMBL" id="WPK27740.1"/>
    </source>
</evidence>
<dbReference type="GO" id="GO:0004817">
    <property type="term" value="F:cysteine-tRNA ligase activity"/>
    <property type="evidence" value="ECO:0007669"/>
    <property type="project" value="UniProtKB-EC"/>
</dbReference>
<dbReference type="PRINTS" id="PR00983">
    <property type="entry name" value="TRNASYNTHCYS"/>
</dbReference>
<dbReference type="PANTHER" id="PTHR10890:SF3">
    <property type="entry name" value="CYSTEINE--TRNA LIGASE, CYTOPLASMIC"/>
    <property type="match status" value="1"/>
</dbReference>